<organism evidence="1">
    <name type="scientific">Arundo donax</name>
    <name type="common">Giant reed</name>
    <name type="synonym">Donax arundinaceus</name>
    <dbReference type="NCBI Taxonomy" id="35708"/>
    <lineage>
        <taxon>Eukaryota</taxon>
        <taxon>Viridiplantae</taxon>
        <taxon>Streptophyta</taxon>
        <taxon>Embryophyta</taxon>
        <taxon>Tracheophyta</taxon>
        <taxon>Spermatophyta</taxon>
        <taxon>Magnoliopsida</taxon>
        <taxon>Liliopsida</taxon>
        <taxon>Poales</taxon>
        <taxon>Poaceae</taxon>
        <taxon>PACMAD clade</taxon>
        <taxon>Arundinoideae</taxon>
        <taxon>Arundineae</taxon>
        <taxon>Arundo</taxon>
    </lineage>
</organism>
<reference evidence="1" key="2">
    <citation type="journal article" date="2015" name="Data Brief">
        <title>Shoot transcriptome of the giant reed, Arundo donax.</title>
        <authorList>
            <person name="Barrero R.A."/>
            <person name="Guerrero F.D."/>
            <person name="Moolhuijzen P."/>
            <person name="Goolsby J.A."/>
            <person name="Tidwell J."/>
            <person name="Bellgard S.E."/>
            <person name="Bellgard M.I."/>
        </authorList>
    </citation>
    <scope>NUCLEOTIDE SEQUENCE</scope>
    <source>
        <tissue evidence="1">Shoot tissue taken approximately 20 cm above the soil surface</tissue>
    </source>
</reference>
<proteinExistence type="predicted"/>
<sequence length="13" mass="1423">MTTASLELLMSLL</sequence>
<name>A0A0A9BPZ5_ARUDO</name>
<evidence type="ECO:0000313" key="1">
    <source>
        <dbReference type="EMBL" id="JAD66044.1"/>
    </source>
</evidence>
<dbReference type="EMBL" id="GBRH01231851">
    <property type="protein sequence ID" value="JAD66044.1"/>
    <property type="molecule type" value="Transcribed_RNA"/>
</dbReference>
<reference evidence="1" key="1">
    <citation type="submission" date="2014-09" db="EMBL/GenBank/DDBJ databases">
        <authorList>
            <person name="Magalhaes I.L.F."/>
            <person name="Oliveira U."/>
            <person name="Santos F.R."/>
            <person name="Vidigal T.H.D.A."/>
            <person name="Brescovit A.D."/>
            <person name="Santos A.J."/>
        </authorList>
    </citation>
    <scope>NUCLEOTIDE SEQUENCE</scope>
    <source>
        <tissue evidence="1">Shoot tissue taken approximately 20 cm above the soil surface</tissue>
    </source>
</reference>
<accession>A0A0A9BPZ5</accession>
<protein>
    <submittedName>
        <fullName evidence="1">Uncharacterized protein</fullName>
    </submittedName>
</protein>